<organism evidence="3 4">
    <name type="scientific">Nonomuraea diastatica</name>
    <dbReference type="NCBI Taxonomy" id="1848329"/>
    <lineage>
        <taxon>Bacteria</taxon>
        <taxon>Bacillati</taxon>
        <taxon>Actinomycetota</taxon>
        <taxon>Actinomycetes</taxon>
        <taxon>Streptosporangiales</taxon>
        <taxon>Streptosporangiaceae</taxon>
        <taxon>Nonomuraea</taxon>
    </lineage>
</organism>
<proteinExistence type="predicted"/>
<feature type="compositionally biased region" description="Basic and acidic residues" evidence="1">
    <location>
        <begin position="442"/>
        <end position="463"/>
    </location>
</feature>
<gene>
    <name evidence="3" type="ORF">E1294_24310</name>
</gene>
<feature type="region of interest" description="Disordered" evidence="1">
    <location>
        <begin position="1"/>
        <end position="27"/>
    </location>
</feature>
<protein>
    <submittedName>
        <fullName evidence="3">DUF2236 domain-containing protein</fullName>
    </submittedName>
</protein>
<dbReference type="EMBL" id="SMKP01000071">
    <property type="protein sequence ID" value="TDD18411.1"/>
    <property type="molecule type" value="Genomic_DNA"/>
</dbReference>
<feature type="domain" description="ER-bound oxygenase mpaB/mpaB'/Rubber oxygenase catalytic" evidence="2">
    <location>
        <begin position="126"/>
        <end position="360"/>
    </location>
</feature>
<evidence type="ECO:0000256" key="1">
    <source>
        <dbReference type="SAM" id="MobiDB-lite"/>
    </source>
</evidence>
<dbReference type="GO" id="GO:0016491">
    <property type="term" value="F:oxidoreductase activity"/>
    <property type="evidence" value="ECO:0007669"/>
    <property type="project" value="InterPro"/>
</dbReference>
<keyword evidence="4" id="KW-1185">Reference proteome</keyword>
<dbReference type="PANTHER" id="PTHR37539">
    <property type="entry name" value="SECRETED PROTEIN-RELATED"/>
    <property type="match status" value="1"/>
</dbReference>
<name>A0A4R4WJ28_9ACTN</name>
<dbReference type="AlphaFoldDB" id="A0A4R4WJ28"/>
<reference evidence="3 4" key="1">
    <citation type="submission" date="2019-03" db="EMBL/GenBank/DDBJ databases">
        <title>Draft genome sequences of novel Actinobacteria.</title>
        <authorList>
            <person name="Sahin N."/>
            <person name="Ay H."/>
            <person name="Saygin H."/>
        </authorList>
    </citation>
    <scope>NUCLEOTIDE SEQUENCE [LARGE SCALE GENOMIC DNA]</scope>
    <source>
        <strain evidence="3 4">KC712</strain>
    </source>
</reference>
<evidence type="ECO:0000259" key="2">
    <source>
        <dbReference type="Pfam" id="PF09995"/>
    </source>
</evidence>
<accession>A0A4R4WJ28</accession>
<feature type="region of interest" description="Disordered" evidence="1">
    <location>
        <begin position="442"/>
        <end position="472"/>
    </location>
</feature>
<dbReference type="PANTHER" id="PTHR37539:SF1">
    <property type="entry name" value="ER-BOUND OXYGENASE MPAB_MPAB'_RUBBER OXYGENASE CATALYTIC DOMAIN-CONTAINING PROTEIN"/>
    <property type="match status" value="1"/>
</dbReference>
<dbReference type="Pfam" id="PF09995">
    <property type="entry name" value="MPAB_Lcp_cat"/>
    <property type="match status" value="1"/>
</dbReference>
<dbReference type="Proteomes" id="UP000294543">
    <property type="component" value="Unassembled WGS sequence"/>
</dbReference>
<evidence type="ECO:0000313" key="3">
    <source>
        <dbReference type="EMBL" id="TDD18411.1"/>
    </source>
</evidence>
<dbReference type="InterPro" id="IPR018713">
    <property type="entry name" value="MPAB/Lcp_cat_dom"/>
</dbReference>
<dbReference type="InterPro" id="IPR037473">
    <property type="entry name" value="Lcp-like"/>
</dbReference>
<comment type="caution">
    <text evidence="3">The sequence shown here is derived from an EMBL/GenBank/DDBJ whole genome shotgun (WGS) entry which is preliminary data.</text>
</comment>
<dbReference type="OrthoDB" id="7614910at2"/>
<evidence type="ECO:0000313" key="4">
    <source>
        <dbReference type="Proteomes" id="UP000294543"/>
    </source>
</evidence>
<sequence length="472" mass="52609">MSPPCANGAASDRIWSTGHMTEHDERWPEERFRQLRQQADPDIDKVVADYLEAQPEGSGPLELLKAVVAELGQAKREARAPSGEPPASEIFDAIDFAKDLPGWGDDAELLARGQAVFADYGLYQSAALFCKCLPMAYVEVSSAKVLAGVSNLATHSLTRRVAETGQMLIDVMGLRATGSLRPGGPGHTTAIGLRILHSFVRAVVNERYADRWDTANYGPPVNQELLLATIFDFSVVTWEALERMGVVLTEEERAAHLYTWSVFGHLMGVDACRERPLTLADVEPVSERLGRLYASSEEGRRLMATLLAEMEEFMPLGWRKLPRSLVHWVFRDAAHRADQVPELLQVPKPAWWFTALFAAARSAHRHSWLAGPVDGVARRLTRKAGRHIVIALIDRHSAGPAAFRIPEELARAWRIGQSRPAVATRAVRRDIRGRLRAPVRALNERAQEKRAQEKRALKEETLKEGTLQRPRT</sequence>